<accession>A0A2S9XMF4</accession>
<name>A0A2S9XMF4_9BACT</name>
<reference evidence="2 3" key="1">
    <citation type="submission" date="2018-03" db="EMBL/GenBank/DDBJ databases">
        <title>Draft Genome Sequences of the Obligatory Marine Myxobacteria Enhygromyxa salina SWB005.</title>
        <authorList>
            <person name="Poehlein A."/>
            <person name="Moghaddam J.A."/>
            <person name="Harms H."/>
            <person name="Alanjari M."/>
            <person name="Koenig G.M."/>
            <person name="Daniel R."/>
            <person name="Schaeberle T.F."/>
        </authorList>
    </citation>
    <scope>NUCLEOTIDE SEQUENCE [LARGE SCALE GENOMIC DNA]</scope>
    <source>
        <strain evidence="2 3">SWB005</strain>
    </source>
</reference>
<dbReference type="EMBL" id="PVNK01000180">
    <property type="protein sequence ID" value="PRP94059.1"/>
    <property type="molecule type" value="Genomic_DNA"/>
</dbReference>
<dbReference type="OrthoDB" id="5511173at2"/>
<evidence type="ECO:0008006" key="4">
    <source>
        <dbReference type="Google" id="ProtNLM"/>
    </source>
</evidence>
<keyword evidence="3" id="KW-1185">Reference proteome</keyword>
<gene>
    <name evidence="2" type="ORF">ENSA5_41710</name>
</gene>
<feature type="region of interest" description="Disordered" evidence="1">
    <location>
        <begin position="63"/>
        <end position="90"/>
    </location>
</feature>
<feature type="compositionally biased region" description="Basic residues" evidence="1">
    <location>
        <begin position="77"/>
        <end position="88"/>
    </location>
</feature>
<proteinExistence type="predicted"/>
<sequence>MATSTWRNCSRCKSPIAHGASYLVCSVSTCNRARTGMVFCKMECWDAHLPIARHREAHAEELTAPPVGGVVTEPKPARRQGKRRIAPVKRRDPSLPRDALVVTKAFKAYVRAAGGLNTSDAVIEVLSEKLRDWADRAIDRAKEDGRKTVLDRDFLPK</sequence>
<evidence type="ECO:0000313" key="2">
    <source>
        <dbReference type="EMBL" id="PRP94059.1"/>
    </source>
</evidence>
<protein>
    <recommendedName>
        <fullName evidence="4">Transcription factor CBF/NF-Y/archaeal histone domain-containing protein</fullName>
    </recommendedName>
</protein>
<organism evidence="2 3">
    <name type="scientific">Enhygromyxa salina</name>
    <dbReference type="NCBI Taxonomy" id="215803"/>
    <lineage>
        <taxon>Bacteria</taxon>
        <taxon>Pseudomonadati</taxon>
        <taxon>Myxococcota</taxon>
        <taxon>Polyangia</taxon>
        <taxon>Nannocystales</taxon>
        <taxon>Nannocystaceae</taxon>
        <taxon>Enhygromyxa</taxon>
    </lineage>
</organism>
<comment type="caution">
    <text evidence="2">The sequence shown here is derived from an EMBL/GenBank/DDBJ whole genome shotgun (WGS) entry which is preliminary data.</text>
</comment>
<dbReference type="RefSeq" id="WP_146155940.1">
    <property type="nucleotide sequence ID" value="NZ_PVNK01000180.1"/>
</dbReference>
<evidence type="ECO:0000256" key="1">
    <source>
        <dbReference type="SAM" id="MobiDB-lite"/>
    </source>
</evidence>
<evidence type="ECO:0000313" key="3">
    <source>
        <dbReference type="Proteomes" id="UP000237968"/>
    </source>
</evidence>
<dbReference type="Proteomes" id="UP000237968">
    <property type="component" value="Unassembled WGS sequence"/>
</dbReference>
<dbReference type="AlphaFoldDB" id="A0A2S9XMF4"/>